<dbReference type="EMBL" id="VDUY01000004">
    <property type="protein sequence ID" value="TXL65503.1"/>
    <property type="molecule type" value="Genomic_DNA"/>
</dbReference>
<dbReference type="InterPro" id="IPR007481">
    <property type="entry name" value="SspB"/>
</dbReference>
<keyword evidence="3" id="KW-1185">Reference proteome</keyword>
<feature type="region of interest" description="Disordered" evidence="1">
    <location>
        <begin position="155"/>
        <end position="254"/>
    </location>
</feature>
<dbReference type="PANTHER" id="PTHR37486:SF1">
    <property type="entry name" value="STRINGENT STARVATION PROTEIN B"/>
    <property type="match status" value="1"/>
</dbReference>
<dbReference type="GO" id="GO:0006508">
    <property type="term" value="P:proteolysis"/>
    <property type="evidence" value="ECO:0007669"/>
    <property type="project" value="UniProtKB-KW"/>
</dbReference>
<proteinExistence type="predicted"/>
<dbReference type="Gene3D" id="2.30.30.220">
    <property type="entry name" value="SspB-like"/>
    <property type="match status" value="1"/>
</dbReference>
<dbReference type="AlphaFoldDB" id="A0A5C8NWI5"/>
<dbReference type="SUPFAM" id="SSF101738">
    <property type="entry name" value="SspB-like"/>
    <property type="match status" value="1"/>
</dbReference>
<dbReference type="NCBIfam" id="NF008769">
    <property type="entry name" value="PRK11798.2-5"/>
    <property type="match status" value="1"/>
</dbReference>
<reference evidence="2 3" key="1">
    <citation type="submission" date="2019-06" db="EMBL/GenBank/DDBJ databases">
        <title>Quisquiliibacterium sp. nov., isolated from a maize field.</title>
        <authorList>
            <person name="Lin S.-Y."/>
            <person name="Tsai C.-F."/>
            <person name="Young C.-C."/>
        </authorList>
    </citation>
    <scope>NUCLEOTIDE SEQUENCE [LARGE SCALE GENOMIC DNA]</scope>
    <source>
        <strain evidence="2 3">CC-CFT501</strain>
    </source>
</reference>
<comment type="caution">
    <text evidence="2">The sequence shown here is derived from an EMBL/GenBank/DDBJ whole genome shotgun (WGS) entry which is preliminary data.</text>
</comment>
<name>A0A5C8NWI5_9BURK</name>
<dbReference type="InterPro" id="IPR036760">
    <property type="entry name" value="SspB-like_sf"/>
</dbReference>
<evidence type="ECO:0000313" key="2">
    <source>
        <dbReference type="EMBL" id="TXL65503.1"/>
    </source>
</evidence>
<dbReference type="GO" id="GO:0008233">
    <property type="term" value="F:peptidase activity"/>
    <property type="evidence" value="ECO:0007669"/>
    <property type="project" value="UniProtKB-KW"/>
</dbReference>
<gene>
    <name evidence="2" type="ORF">FHP08_12050</name>
</gene>
<protein>
    <submittedName>
        <fullName evidence="2">ClpXP protease specificity-enhancing factor</fullName>
    </submittedName>
</protein>
<sequence length="254" mass="26219">MGLSTKPYLIRAIHEWCTDSGYRPYIAVSVDEHTIVPREFVRGGEIVLNVSPAATNRLRIGNDLIEFEARFGGVARAVSIPIDNVSAIYAQETGQGMAFEVPKPLALAPEPEGAPGAPASGPVLVEAPVPRAEASQEGSPAGPAPVRRRPRLAAVPAPETASPEEPVAPGDEPQDAEAPKPSKRRRKAPAGKAEAAAAAAGTEPPVAPASGRAGKGARGAKADKDEPASTQQGGSDDESPTPPPKGPPRLTRVK</sequence>
<accession>A0A5C8NWI5</accession>
<dbReference type="PANTHER" id="PTHR37486">
    <property type="entry name" value="STRINGENT STARVATION PROTEIN B"/>
    <property type="match status" value="1"/>
</dbReference>
<dbReference type="RefSeq" id="WP_147704698.1">
    <property type="nucleotide sequence ID" value="NZ_VDUY01000004.1"/>
</dbReference>
<evidence type="ECO:0000256" key="1">
    <source>
        <dbReference type="SAM" id="MobiDB-lite"/>
    </source>
</evidence>
<keyword evidence="2" id="KW-0378">Hydrolase</keyword>
<evidence type="ECO:0000313" key="3">
    <source>
        <dbReference type="Proteomes" id="UP000321548"/>
    </source>
</evidence>
<dbReference type="Pfam" id="PF04386">
    <property type="entry name" value="SspB"/>
    <property type="match status" value="1"/>
</dbReference>
<keyword evidence="2" id="KW-0645">Protease</keyword>
<feature type="compositionally biased region" description="Low complexity" evidence="1">
    <location>
        <begin position="190"/>
        <end position="212"/>
    </location>
</feature>
<feature type="region of interest" description="Disordered" evidence="1">
    <location>
        <begin position="130"/>
        <end position="149"/>
    </location>
</feature>
<dbReference type="Proteomes" id="UP000321548">
    <property type="component" value="Unassembled WGS sequence"/>
</dbReference>
<organism evidence="2 3">
    <name type="scientific">Zeimonas arvi</name>
    <dbReference type="NCBI Taxonomy" id="2498847"/>
    <lineage>
        <taxon>Bacteria</taxon>
        <taxon>Pseudomonadati</taxon>
        <taxon>Pseudomonadota</taxon>
        <taxon>Betaproteobacteria</taxon>
        <taxon>Burkholderiales</taxon>
        <taxon>Burkholderiaceae</taxon>
        <taxon>Zeimonas</taxon>
    </lineage>
</organism>
<dbReference type="OrthoDB" id="9797358at2"/>